<evidence type="ECO:0000256" key="1">
    <source>
        <dbReference type="ARBA" id="ARBA00001947"/>
    </source>
</evidence>
<evidence type="ECO:0000256" key="7">
    <source>
        <dbReference type="ARBA" id="ARBA00023014"/>
    </source>
</evidence>
<keyword evidence="3" id="KW-0479">Metal-binding</keyword>
<feature type="domain" description="4Fe-4S ferredoxin-type" evidence="11">
    <location>
        <begin position="283"/>
        <end position="304"/>
    </location>
</feature>
<dbReference type="Pfam" id="PF04422">
    <property type="entry name" value="FrhB_FdhB_N"/>
    <property type="match status" value="1"/>
</dbReference>
<evidence type="ECO:0000256" key="4">
    <source>
        <dbReference type="ARBA" id="ARBA00022833"/>
    </source>
</evidence>
<comment type="catalytic activity">
    <reaction evidence="9">
        <text>oxidized coenzyme F420-(gamma-L-Glu)(n) + formate + 2 H(+) = reduced coenzyme F420-(gamma-L-Glu)(n) + CO2</text>
        <dbReference type="Rhea" id="RHEA:42764"/>
        <dbReference type="Rhea" id="RHEA-COMP:12939"/>
        <dbReference type="Rhea" id="RHEA-COMP:14378"/>
        <dbReference type="ChEBI" id="CHEBI:15378"/>
        <dbReference type="ChEBI" id="CHEBI:15740"/>
        <dbReference type="ChEBI" id="CHEBI:16526"/>
        <dbReference type="ChEBI" id="CHEBI:133980"/>
        <dbReference type="ChEBI" id="CHEBI:139511"/>
        <dbReference type="EC" id="1.17.98.3"/>
    </reaction>
</comment>
<dbReference type="EC" id="1.17.98.3" evidence="10"/>
<evidence type="ECO:0000313" key="13">
    <source>
        <dbReference type="Proteomes" id="UP000591058"/>
    </source>
</evidence>
<dbReference type="GO" id="GO:0051536">
    <property type="term" value="F:iron-sulfur cluster binding"/>
    <property type="evidence" value="ECO:0007669"/>
    <property type="project" value="UniProtKB-KW"/>
</dbReference>
<dbReference type="Proteomes" id="UP000591058">
    <property type="component" value="Unassembled WGS sequence"/>
</dbReference>
<dbReference type="PROSITE" id="PS51379">
    <property type="entry name" value="4FE4S_FER_2"/>
    <property type="match status" value="2"/>
</dbReference>
<dbReference type="GO" id="GO:0052592">
    <property type="term" value="F:oxidoreductase activity, acting on CH or CH2 groups, with an iron-sulfur protein as acceptor"/>
    <property type="evidence" value="ECO:0007669"/>
    <property type="project" value="TreeGrafter"/>
</dbReference>
<dbReference type="InterPro" id="IPR045220">
    <property type="entry name" value="FRHB/FDHB/HCAR-like"/>
</dbReference>
<dbReference type="GO" id="GO:0046872">
    <property type="term" value="F:metal ion binding"/>
    <property type="evidence" value="ECO:0007669"/>
    <property type="project" value="UniProtKB-KW"/>
</dbReference>
<evidence type="ECO:0000256" key="2">
    <source>
        <dbReference type="ARBA" id="ARBA00001974"/>
    </source>
</evidence>
<accession>A0A7K4DR18</accession>
<evidence type="ECO:0000313" key="12">
    <source>
        <dbReference type="EMBL" id="NMO10456.1"/>
    </source>
</evidence>
<protein>
    <recommendedName>
        <fullName evidence="10">formate dehydrogenase (coenzyme F420)</fullName>
        <ecNumber evidence="10">1.17.98.3</ecNumber>
    </recommendedName>
</protein>
<dbReference type="Pfam" id="PF13183">
    <property type="entry name" value="Fer4_8"/>
    <property type="match status" value="1"/>
</dbReference>
<evidence type="ECO:0000256" key="3">
    <source>
        <dbReference type="ARBA" id="ARBA00022723"/>
    </source>
</evidence>
<dbReference type="Pfam" id="PF04432">
    <property type="entry name" value="FrhB_FdhB_C"/>
    <property type="match status" value="1"/>
</dbReference>
<dbReference type="RefSeq" id="WP_169032970.1">
    <property type="nucleotide sequence ID" value="NZ_JABBYL010000040.1"/>
</dbReference>
<evidence type="ECO:0000256" key="6">
    <source>
        <dbReference type="ARBA" id="ARBA00023004"/>
    </source>
</evidence>
<sequence length="399" mass="44244">MVQINDMYYAISPDEEIAASGECGGAVTSILKFLLEEGIVDAVLAVKKGADLYDAVPTLITDPAEVIETAGSLHCGTLNMAKVIHTYLDGAKDMKIAVTTKPCDAMTIVELMKRKQISQDNVVMIGINCGGTLPPVQAREMIEKFYELDPDTVVKEEIAKGNLVIETADDTEKEISIDELEDQGYGRRTNCRRCETNIPKMADLAMGNWGVIGPQAGKATFVEVFSEKGAEILDKAIKANVLKVQDPVPKGIEIRANIDKAMVNLANKWQSRNFEESDELMNLDQYLDEFDKCIKCYGCREACPICFCKECSIESESVNWVPKGEIPPSPMFHFVRMLHMVDSCTNCGQCEEVCPAEIPLAKIFHKINVELQDVFDYHPGYDVEQKPPLSVIDKEPSEE</sequence>
<evidence type="ECO:0000256" key="9">
    <source>
        <dbReference type="ARBA" id="ARBA00047971"/>
    </source>
</evidence>
<dbReference type="EMBL" id="JABBYL010000040">
    <property type="protein sequence ID" value="NMO10456.1"/>
    <property type="molecule type" value="Genomic_DNA"/>
</dbReference>
<evidence type="ECO:0000256" key="8">
    <source>
        <dbReference type="ARBA" id="ARBA00038369"/>
    </source>
</evidence>
<proteinExistence type="inferred from homology"/>
<comment type="caution">
    <text evidence="12">The sequence shown here is derived from an EMBL/GenBank/DDBJ whole genome shotgun (WGS) entry which is preliminary data.</text>
</comment>
<organism evidence="12 13">
    <name type="scientific">Methanobacterium subterraneum</name>
    <dbReference type="NCBI Taxonomy" id="59277"/>
    <lineage>
        <taxon>Archaea</taxon>
        <taxon>Methanobacteriati</taxon>
        <taxon>Methanobacteriota</taxon>
        <taxon>Methanomada group</taxon>
        <taxon>Methanobacteria</taxon>
        <taxon>Methanobacteriales</taxon>
        <taxon>Methanobacteriaceae</taxon>
        <taxon>Methanobacterium</taxon>
    </lineage>
</organism>
<dbReference type="InterPro" id="IPR017896">
    <property type="entry name" value="4Fe4S_Fe-S-bd"/>
</dbReference>
<dbReference type="SUPFAM" id="SSF54862">
    <property type="entry name" value="4Fe-4S ferredoxins"/>
    <property type="match status" value="1"/>
</dbReference>
<name>A0A7K4DR18_9EURY</name>
<evidence type="ECO:0000259" key="11">
    <source>
        <dbReference type="PROSITE" id="PS51379"/>
    </source>
</evidence>
<comment type="cofactor">
    <cofactor evidence="2">
        <name>FAD</name>
        <dbReference type="ChEBI" id="CHEBI:57692"/>
    </cofactor>
</comment>
<dbReference type="InterPro" id="IPR007525">
    <property type="entry name" value="FrhB_FdhB_C"/>
</dbReference>
<evidence type="ECO:0000256" key="5">
    <source>
        <dbReference type="ARBA" id="ARBA00023002"/>
    </source>
</evidence>
<dbReference type="InterPro" id="IPR009051">
    <property type="entry name" value="Helical_ferredxn"/>
</dbReference>
<dbReference type="PROSITE" id="PS00198">
    <property type="entry name" value="4FE4S_FER_1"/>
    <property type="match status" value="2"/>
</dbReference>
<dbReference type="PANTHER" id="PTHR31332">
    <property type="entry name" value="7-HYDROXYMETHYL CHLOROPHYLL A REDUCTASE, CHLOROPLASTIC"/>
    <property type="match status" value="1"/>
</dbReference>
<dbReference type="AlphaFoldDB" id="A0A7K4DR18"/>
<comment type="similarity">
    <text evidence="8">Belongs to the FrhB family.</text>
</comment>
<keyword evidence="4" id="KW-0862">Zinc</keyword>
<comment type="cofactor">
    <cofactor evidence="1">
        <name>Zn(2+)</name>
        <dbReference type="ChEBI" id="CHEBI:29105"/>
    </cofactor>
</comment>
<keyword evidence="5" id="KW-0560">Oxidoreductase</keyword>
<gene>
    <name evidence="12" type="ORF">HG719_11625</name>
</gene>
<dbReference type="Gene3D" id="1.10.1060.10">
    <property type="entry name" value="Alpha-helical ferredoxin"/>
    <property type="match status" value="1"/>
</dbReference>
<keyword evidence="7" id="KW-0411">Iron-sulfur</keyword>
<dbReference type="GO" id="GO:0043794">
    <property type="term" value="F:formate dehydrogenase (coenzyme F420) activity"/>
    <property type="evidence" value="ECO:0007669"/>
    <property type="project" value="UniProtKB-EC"/>
</dbReference>
<dbReference type="SUPFAM" id="SSF46548">
    <property type="entry name" value="alpha-helical ferredoxin"/>
    <property type="match status" value="1"/>
</dbReference>
<dbReference type="InterPro" id="IPR007516">
    <property type="entry name" value="Co_F420_Hydgase/DH_bsu_N"/>
</dbReference>
<keyword evidence="6" id="KW-0408">Iron</keyword>
<evidence type="ECO:0000256" key="10">
    <source>
        <dbReference type="ARBA" id="ARBA00049724"/>
    </source>
</evidence>
<dbReference type="PANTHER" id="PTHR31332:SF6">
    <property type="entry name" value="FORMATE DEHYDROGENASE SUBUNIT BETA"/>
    <property type="match status" value="1"/>
</dbReference>
<dbReference type="InterPro" id="IPR017900">
    <property type="entry name" value="4Fe4S_Fe_S_CS"/>
</dbReference>
<feature type="domain" description="4Fe-4S ferredoxin-type" evidence="11">
    <location>
        <begin position="335"/>
        <end position="364"/>
    </location>
</feature>
<reference evidence="12 13" key="1">
    <citation type="submission" date="2020-04" db="EMBL/GenBank/DDBJ databases">
        <title>Draft genome of Methanobacterium subterraneum isolated from animal feces.</title>
        <authorList>
            <person name="Ouboter H.T."/>
            <person name="Berger S."/>
            <person name="Gungor E."/>
            <person name="Jetten M.S.M."/>
            <person name="Welte C.U."/>
        </authorList>
    </citation>
    <scope>NUCLEOTIDE SEQUENCE [LARGE SCALE GENOMIC DNA]</scope>
    <source>
        <strain evidence="12">HO_2020</strain>
    </source>
</reference>